<evidence type="ECO:0000259" key="2">
    <source>
        <dbReference type="Pfam" id="PF25583"/>
    </source>
</evidence>
<dbReference type="Pfam" id="PF25583">
    <property type="entry name" value="WCX"/>
    <property type="match status" value="1"/>
</dbReference>
<dbReference type="OrthoDB" id="43316at2"/>
<dbReference type="EMBL" id="CP034563">
    <property type="protein sequence ID" value="AZQ65309.1"/>
    <property type="molecule type" value="Genomic_DNA"/>
</dbReference>
<organism evidence="3 4">
    <name type="scientific">Flammeovirga pectinis</name>
    <dbReference type="NCBI Taxonomy" id="2494373"/>
    <lineage>
        <taxon>Bacteria</taxon>
        <taxon>Pseudomonadati</taxon>
        <taxon>Bacteroidota</taxon>
        <taxon>Cytophagia</taxon>
        <taxon>Cytophagales</taxon>
        <taxon>Flammeovirgaceae</taxon>
        <taxon>Flammeovirga</taxon>
    </lineage>
</organism>
<evidence type="ECO:0000259" key="1">
    <source>
        <dbReference type="Pfam" id="PF13280"/>
    </source>
</evidence>
<evidence type="ECO:0000313" key="4">
    <source>
        <dbReference type="Proteomes" id="UP000267268"/>
    </source>
</evidence>
<name>A0A3S9PAZ2_9BACT</name>
<dbReference type="InterPro" id="IPR057727">
    <property type="entry name" value="WCX_dom"/>
</dbReference>
<dbReference type="PANTHER" id="PTHR34580">
    <property type="match status" value="1"/>
</dbReference>
<proteinExistence type="predicted"/>
<accession>A0A3S9PAZ2</accession>
<dbReference type="PANTHER" id="PTHR34580:SF9">
    <property type="entry name" value="SLL5097 PROTEIN"/>
    <property type="match status" value="1"/>
</dbReference>
<feature type="domain" description="WYL" evidence="1">
    <location>
        <begin position="156"/>
        <end position="224"/>
    </location>
</feature>
<dbReference type="PROSITE" id="PS52050">
    <property type="entry name" value="WYL"/>
    <property type="match status" value="1"/>
</dbReference>
<reference evidence="3 4" key="1">
    <citation type="submission" date="2018-12" db="EMBL/GenBank/DDBJ databases">
        <title>Flammeovirga pectinis sp. nov., isolated from the gut of the Korean scallop, Patinopecten yessoensis.</title>
        <authorList>
            <person name="Bae J.-W."/>
            <person name="Jeong Y.-S."/>
            <person name="Kang W."/>
        </authorList>
    </citation>
    <scope>NUCLEOTIDE SEQUENCE [LARGE SCALE GENOMIC DNA]</scope>
    <source>
        <strain evidence="3 4">L12M1</strain>
    </source>
</reference>
<sequence length="335" mass="39498">MPINKNAQIRYNTLDRCFRNTGRKYFIEDLIDECNISLFNIDENTSGIQRRQIFDDIKFMESEDGYGIELQKKREGRKTYYRYDDTKFSIGNQPINEKEANQLRSALMVLSRFEGLPQFEWVREMKAKLEHTFQLKDIEKEFISFDSNVDLKGLEFLSILFDAIYYQKVVKVVYKGFLDNESKTFEISPYFLKQYNNRWFLLGKDDRFPTITNIALDRIVQVEVLNNIYIQNAFVDFTDYFEDIIGVTRNELSSEVITFFVDKVRADYVKTKPIHGTQKKLEDTEKGTTFSIDVIPNKELETQLFAFGDHLTVISPESVRISMKERVINLLASYQ</sequence>
<dbReference type="KEGG" id="fll:EI427_24140"/>
<protein>
    <submittedName>
        <fullName evidence="3">WYL domain-containing protein</fullName>
    </submittedName>
</protein>
<dbReference type="Proteomes" id="UP000267268">
    <property type="component" value="Chromosome 2"/>
</dbReference>
<dbReference type="RefSeq" id="WP_126619901.1">
    <property type="nucleotide sequence ID" value="NZ_CP034563.1"/>
</dbReference>
<dbReference type="AlphaFoldDB" id="A0A3S9PAZ2"/>
<gene>
    <name evidence="3" type="ORF">EI427_24140</name>
</gene>
<evidence type="ECO:0000313" key="3">
    <source>
        <dbReference type="EMBL" id="AZQ65309.1"/>
    </source>
</evidence>
<keyword evidence="4" id="KW-1185">Reference proteome</keyword>
<dbReference type="InterPro" id="IPR026881">
    <property type="entry name" value="WYL_dom"/>
</dbReference>
<feature type="domain" description="WCX" evidence="2">
    <location>
        <begin position="261"/>
        <end position="327"/>
    </location>
</feature>
<dbReference type="Pfam" id="PF13280">
    <property type="entry name" value="WYL"/>
    <property type="match status" value="1"/>
</dbReference>
<dbReference type="InterPro" id="IPR051534">
    <property type="entry name" value="CBASS_pafABC_assoc_protein"/>
</dbReference>